<dbReference type="InterPro" id="IPR020084">
    <property type="entry name" value="NUDIX_hydrolase_CS"/>
</dbReference>
<keyword evidence="3 4" id="KW-0378">Hydrolase</keyword>
<comment type="caution">
    <text evidence="6">The sequence shown here is derived from an EMBL/GenBank/DDBJ whole genome shotgun (WGS) entry which is preliminary data.</text>
</comment>
<dbReference type="Proteomes" id="UP000540506">
    <property type="component" value="Unassembled WGS sequence"/>
</dbReference>
<reference evidence="6 7" key="1">
    <citation type="submission" date="2020-08" db="EMBL/GenBank/DDBJ databases">
        <title>Sequencing the genomes of 1000 actinobacteria strains.</title>
        <authorList>
            <person name="Klenk H.-P."/>
        </authorList>
    </citation>
    <scope>NUCLEOTIDE SEQUENCE [LARGE SCALE GENOMIC DNA]</scope>
    <source>
        <strain evidence="6 7">DSM 41654</strain>
    </source>
</reference>
<dbReference type="Pfam" id="PF00293">
    <property type="entry name" value="NUDIX"/>
    <property type="match status" value="1"/>
</dbReference>
<sequence length="149" mass="16608">MTDDFKSVLVFITTPSNEILLQLRDDDPGISWPGFWHIPGGHREPGETPYETAVRELREETGLDVEGLLPFDPVPFEGQDHARHPLFHAVVDVDPAGLVLGEGQDLRLVPLADVPSMKVPPYQKDYLRQLEGHLRVGRPRVWGATGGNQ</sequence>
<organism evidence="6 7">
    <name type="scientific">Kitasatospora kifunensis</name>
    <name type="common">Streptomyces kifunensis</name>
    <dbReference type="NCBI Taxonomy" id="58351"/>
    <lineage>
        <taxon>Bacteria</taxon>
        <taxon>Bacillati</taxon>
        <taxon>Actinomycetota</taxon>
        <taxon>Actinomycetes</taxon>
        <taxon>Kitasatosporales</taxon>
        <taxon>Streptomycetaceae</taxon>
        <taxon>Kitasatospora</taxon>
    </lineage>
</organism>
<dbReference type="PROSITE" id="PS51462">
    <property type="entry name" value="NUDIX"/>
    <property type="match status" value="1"/>
</dbReference>
<dbReference type="PRINTS" id="PR00502">
    <property type="entry name" value="NUDIXFAMILY"/>
</dbReference>
<dbReference type="InterPro" id="IPR020476">
    <property type="entry name" value="Nudix_hydrolase"/>
</dbReference>
<evidence type="ECO:0000313" key="6">
    <source>
        <dbReference type="EMBL" id="MBB4927874.1"/>
    </source>
</evidence>
<dbReference type="PANTHER" id="PTHR43046:SF2">
    <property type="entry name" value="8-OXO-DGTP DIPHOSPHATASE-RELATED"/>
    <property type="match status" value="1"/>
</dbReference>
<evidence type="ECO:0000313" key="7">
    <source>
        <dbReference type="Proteomes" id="UP000540506"/>
    </source>
</evidence>
<proteinExistence type="inferred from homology"/>
<dbReference type="PROSITE" id="PS00893">
    <property type="entry name" value="NUDIX_BOX"/>
    <property type="match status" value="1"/>
</dbReference>
<protein>
    <submittedName>
        <fullName evidence="6">8-oxo-dGTP pyrophosphatase MutT (NUDIX family)</fullName>
    </submittedName>
</protein>
<dbReference type="InterPro" id="IPR000086">
    <property type="entry name" value="NUDIX_hydrolase_dom"/>
</dbReference>
<keyword evidence="7" id="KW-1185">Reference proteome</keyword>
<dbReference type="EMBL" id="JACHJV010000002">
    <property type="protein sequence ID" value="MBB4927874.1"/>
    <property type="molecule type" value="Genomic_DNA"/>
</dbReference>
<comment type="cofactor">
    <cofactor evidence="1">
        <name>Mg(2+)</name>
        <dbReference type="ChEBI" id="CHEBI:18420"/>
    </cofactor>
</comment>
<dbReference type="RefSeq" id="WP_184944654.1">
    <property type="nucleotide sequence ID" value="NZ_JACHJV010000002.1"/>
</dbReference>
<evidence type="ECO:0000256" key="2">
    <source>
        <dbReference type="ARBA" id="ARBA00005582"/>
    </source>
</evidence>
<dbReference type="PANTHER" id="PTHR43046">
    <property type="entry name" value="GDP-MANNOSE MANNOSYL HYDROLASE"/>
    <property type="match status" value="1"/>
</dbReference>
<dbReference type="InterPro" id="IPR015797">
    <property type="entry name" value="NUDIX_hydrolase-like_dom_sf"/>
</dbReference>
<dbReference type="SUPFAM" id="SSF55811">
    <property type="entry name" value="Nudix"/>
    <property type="match status" value="1"/>
</dbReference>
<comment type="similarity">
    <text evidence="2 4">Belongs to the Nudix hydrolase family.</text>
</comment>
<evidence type="ECO:0000259" key="5">
    <source>
        <dbReference type="PROSITE" id="PS51462"/>
    </source>
</evidence>
<evidence type="ECO:0000256" key="1">
    <source>
        <dbReference type="ARBA" id="ARBA00001946"/>
    </source>
</evidence>
<gene>
    <name evidence="6" type="ORF">FHR34_006969</name>
</gene>
<evidence type="ECO:0000256" key="4">
    <source>
        <dbReference type="RuleBase" id="RU003476"/>
    </source>
</evidence>
<feature type="domain" description="Nudix hydrolase" evidence="5">
    <location>
        <begin position="3"/>
        <end position="131"/>
    </location>
</feature>
<dbReference type="AlphaFoldDB" id="A0A7W7R9M9"/>
<name>A0A7W7R9M9_KITKI</name>
<evidence type="ECO:0000256" key="3">
    <source>
        <dbReference type="ARBA" id="ARBA00022801"/>
    </source>
</evidence>
<dbReference type="Gene3D" id="3.90.79.10">
    <property type="entry name" value="Nucleoside Triphosphate Pyrophosphohydrolase"/>
    <property type="match status" value="1"/>
</dbReference>
<accession>A0A7W7R9M9</accession>
<dbReference type="GO" id="GO:0016787">
    <property type="term" value="F:hydrolase activity"/>
    <property type="evidence" value="ECO:0007669"/>
    <property type="project" value="UniProtKB-KW"/>
</dbReference>